<name>A0A811MDF9_9POAL</name>
<feature type="region of interest" description="Disordered" evidence="1">
    <location>
        <begin position="55"/>
        <end position="84"/>
    </location>
</feature>
<protein>
    <recommendedName>
        <fullName evidence="2">Retrotransposon gag domain-containing protein</fullName>
    </recommendedName>
</protein>
<evidence type="ECO:0000259" key="2">
    <source>
        <dbReference type="Pfam" id="PF03732"/>
    </source>
</evidence>
<keyword evidence="4" id="KW-1185">Reference proteome</keyword>
<evidence type="ECO:0000256" key="1">
    <source>
        <dbReference type="SAM" id="MobiDB-lite"/>
    </source>
</evidence>
<dbReference type="EMBL" id="CAJGYO010000001">
    <property type="protein sequence ID" value="CAD6203904.1"/>
    <property type="molecule type" value="Genomic_DNA"/>
</dbReference>
<feature type="compositionally biased region" description="Basic and acidic residues" evidence="1">
    <location>
        <begin position="314"/>
        <end position="329"/>
    </location>
</feature>
<proteinExistence type="predicted"/>
<evidence type="ECO:0000313" key="3">
    <source>
        <dbReference type="EMBL" id="CAD6203904.1"/>
    </source>
</evidence>
<organism evidence="3 4">
    <name type="scientific">Miscanthus lutarioriparius</name>
    <dbReference type="NCBI Taxonomy" id="422564"/>
    <lineage>
        <taxon>Eukaryota</taxon>
        <taxon>Viridiplantae</taxon>
        <taxon>Streptophyta</taxon>
        <taxon>Embryophyta</taxon>
        <taxon>Tracheophyta</taxon>
        <taxon>Spermatophyta</taxon>
        <taxon>Magnoliopsida</taxon>
        <taxon>Liliopsida</taxon>
        <taxon>Poales</taxon>
        <taxon>Poaceae</taxon>
        <taxon>PACMAD clade</taxon>
        <taxon>Panicoideae</taxon>
        <taxon>Andropogonodae</taxon>
        <taxon>Andropogoneae</taxon>
        <taxon>Saccharinae</taxon>
        <taxon>Miscanthus</taxon>
    </lineage>
</organism>
<reference evidence="3" key="1">
    <citation type="submission" date="2020-10" db="EMBL/GenBank/DDBJ databases">
        <authorList>
            <person name="Han B."/>
            <person name="Lu T."/>
            <person name="Zhao Q."/>
            <person name="Huang X."/>
            <person name="Zhao Y."/>
        </authorList>
    </citation>
    <scope>NUCLEOTIDE SEQUENCE</scope>
</reference>
<comment type="caution">
    <text evidence="3">The sequence shown here is derived from an EMBL/GenBank/DDBJ whole genome shotgun (WGS) entry which is preliminary data.</text>
</comment>
<feature type="compositionally biased region" description="Low complexity" evidence="1">
    <location>
        <begin position="300"/>
        <end position="313"/>
    </location>
</feature>
<feature type="region of interest" description="Disordered" evidence="1">
    <location>
        <begin position="300"/>
        <end position="329"/>
    </location>
</feature>
<sequence>MVTAEEKLNALSAQMKSMLLLMESFNHWCPKVDHSSTELTMEIKTLTSRVEALEANTAPPSALKREEEGRAMGHGTATSPQGNDGGTLVLTHPLANGQSSIPNFPVHYHTAPTNNECRLPKAQFPKFDGSHPKVWKEKAEKYFDMFNVSVHRWAQYGTLHFKGHAALWLQTYEAQHGVDNWVELCIATESKFGKDLYHNSMMELLSINQTSDVQDYYDRFQTVMHKVLVHNNQLDDVFFVSKFLQGLHPDIRAAIVLHKPRTVDVALSLALMQADVLESQPKYFGKLHYRDYNKYQGKPPQAAAPGILGAPPAEEAKPKWEDKWTTLRA</sequence>
<accession>A0A811MDF9</accession>
<gene>
    <name evidence="3" type="ORF">NCGR_LOCUS2021</name>
</gene>
<feature type="domain" description="Retrotransposon gag" evidence="2">
    <location>
        <begin position="158"/>
        <end position="248"/>
    </location>
</feature>
<dbReference type="AlphaFoldDB" id="A0A811MDF9"/>
<dbReference type="OrthoDB" id="693624at2759"/>
<dbReference type="InterPro" id="IPR005162">
    <property type="entry name" value="Retrotrans_gag_dom"/>
</dbReference>
<dbReference type="Pfam" id="PF03732">
    <property type="entry name" value="Retrotrans_gag"/>
    <property type="match status" value="1"/>
</dbReference>
<evidence type="ECO:0000313" key="4">
    <source>
        <dbReference type="Proteomes" id="UP000604825"/>
    </source>
</evidence>
<dbReference type="Proteomes" id="UP000604825">
    <property type="component" value="Unassembled WGS sequence"/>
</dbReference>